<organism evidence="3 4">
    <name type="scientific">Salirhabdus euzebyi</name>
    <dbReference type="NCBI Taxonomy" id="394506"/>
    <lineage>
        <taxon>Bacteria</taxon>
        <taxon>Bacillati</taxon>
        <taxon>Bacillota</taxon>
        <taxon>Bacilli</taxon>
        <taxon>Bacillales</taxon>
        <taxon>Bacillaceae</taxon>
        <taxon>Salirhabdus</taxon>
    </lineage>
</organism>
<name>A0A841PT77_9BACI</name>
<dbReference type="RefSeq" id="WP_217423870.1">
    <property type="nucleotide sequence ID" value="NZ_CADDWK010000001.1"/>
</dbReference>
<accession>A0A841PT77</accession>
<feature type="domain" description="3D" evidence="2">
    <location>
        <begin position="104"/>
        <end position="164"/>
    </location>
</feature>
<dbReference type="EMBL" id="JACHGH010000001">
    <property type="protein sequence ID" value="MBB6452000.1"/>
    <property type="molecule type" value="Genomic_DNA"/>
</dbReference>
<gene>
    <name evidence="3" type="ORF">HNQ94_000421</name>
</gene>
<evidence type="ECO:0000256" key="1">
    <source>
        <dbReference type="ARBA" id="ARBA00022729"/>
    </source>
</evidence>
<protein>
    <submittedName>
        <fullName evidence="3">3D (Asp-Asp-Asp) domain-containing protein</fullName>
    </submittedName>
</protein>
<dbReference type="AlphaFoldDB" id="A0A841PT77"/>
<dbReference type="InterPro" id="IPR010611">
    <property type="entry name" value="3D_dom"/>
</dbReference>
<dbReference type="InterPro" id="IPR036908">
    <property type="entry name" value="RlpA-like_sf"/>
</dbReference>
<dbReference type="PANTHER" id="PTHR39160:SF4">
    <property type="entry name" value="RESUSCITATION-PROMOTING FACTOR RPFB"/>
    <property type="match status" value="1"/>
</dbReference>
<reference evidence="3 4" key="1">
    <citation type="submission" date="2020-08" db="EMBL/GenBank/DDBJ databases">
        <title>Genomic Encyclopedia of Type Strains, Phase IV (KMG-IV): sequencing the most valuable type-strain genomes for metagenomic binning, comparative biology and taxonomic classification.</title>
        <authorList>
            <person name="Goeker M."/>
        </authorList>
    </citation>
    <scope>NUCLEOTIDE SEQUENCE [LARGE SCALE GENOMIC DNA]</scope>
    <source>
        <strain evidence="3 4">DSM 19612</strain>
    </source>
</reference>
<keyword evidence="1" id="KW-0732">Signal</keyword>
<dbReference type="Proteomes" id="UP000581688">
    <property type="component" value="Unassembled WGS sequence"/>
</dbReference>
<dbReference type="CDD" id="cd14667">
    <property type="entry name" value="3D_containing_proteins"/>
    <property type="match status" value="1"/>
</dbReference>
<dbReference type="GO" id="GO:0009254">
    <property type="term" value="P:peptidoglycan turnover"/>
    <property type="evidence" value="ECO:0007669"/>
    <property type="project" value="InterPro"/>
</dbReference>
<evidence type="ECO:0000313" key="4">
    <source>
        <dbReference type="Proteomes" id="UP000581688"/>
    </source>
</evidence>
<proteinExistence type="predicted"/>
<sequence>MKIRLSLLAAVIIVVLLSLAQIKEAAVQEEIRIIETKEYITEYVFIPKVKRLTHTVTNNEPTKMLVTGYTAGPESTGKYPGDPSYGITATGTKVRMPSDNEPGTCAVDPNYIPLGTILYVDGYGLCRAEDTGGKVNGYHVDVYLESVDQVYQQIGKGKRNVWILSGFNE</sequence>
<dbReference type="InterPro" id="IPR059180">
    <property type="entry name" value="3D_YorM"/>
</dbReference>
<dbReference type="GO" id="GO:0004553">
    <property type="term" value="F:hydrolase activity, hydrolyzing O-glycosyl compounds"/>
    <property type="evidence" value="ECO:0007669"/>
    <property type="project" value="InterPro"/>
</dbReference>
<dbReference type="Pfam" id="PF06725">
    <property type="entry name" value="3D"/>
    <property type="match status" value="1"/>
</dbReference>
<dbReference type="GO" id="GO:0019867">
    <property type="term" value="C:outer membrane"/>
    <property type="evidence" value="ECO:0007669"/>
    <property type="project" value="InterPro"/>
</dbReference>
<comment type="caution">
    <text evidence="3">The sequence shown here is derived from an EMBL/GenBank/DDBJ whole genome shotgun (WGS) entry which is preliminary data.</text>
</comment>
<dbReference type="SUPFAM" id="SSF50685">
    <property type="entry name" value="Barwin-like endoglucanases"/>
    <property type="match status" value="1"/>
</dbReference>
<evidence type="ECO:0000313" key="3">
    <source>
        <dbReference type="EMBL" id="MBB6452000.1"/>
    </source>
</evidence>
<dbReference type="Gene3D" id="2.40.40.10">
    <property type="entry name" value="RlpA-like domain"/>
    <property type="match status" value="1"/>
</dbReference>
<dbReference type="InterPro" id="IPR051933">
    <property type="entry name" value="Resuscitation_pf_RpfB"/>
</dbReference>
<keyword evidence="4" id="KW-1185">Reference proteome</keyword>
<evidence type="ECO:0000259" key="2">
    <source>
        <dbReference type="Pfam" id="PF06725"/>
    </source>
</evidence>
<dbReference type="PANTHER" id="PTHR39160">
    <property type="entry name" value="CELL WALL-BINDING PROTEIN YOCH"/>
    <property type="match status" value="1"/>
</dbReference>